<dbReference type="InterPro" id="IPR009057">
    <property type="entry name" value="Homeodomain-like_sf"/>
</dbReference>
<evidence type="ECO:0000259" key="4">
    <source>
        <dbReference type="PROSITE" id="PS50977"/>
    </source>
</evidence>
<name>A0A1H0DXB8_9BACI</name>
<evidence type="ECO:0000313" key="6">
    <source>
        <dbReference type="Proteomes" id="UP000199334"/>
    </source>
</evidence>
<dbReference type="InterPro" id="IPR050624">
    <property type="entry name" value="HTH-type_Tx_Regulator"/>
</dbReference>
<dbReference type="GO" id="GO:0003677">
    <property type="term" value="F:DNA binding"/>
    <property type="evidence" value="ECO:0007669"/>
    <property type="project" value="UniProtKB-UniRule"/>
</dbReference>
<dbReference type="RefSeq" id="WP_093857378.1">
    <property type="nucleotide sequence ID" value="NZ_BJVZ01000005.1"/>
</dbReference>
<evidence type="ECO:0000313" key="5">
    <source>
        <dbReference type="EMBL" id="SDN74790.1"/>
    </source>
</evidence>
<organism evidence="5 6">
    <name type="scientific">Tenuibacillus multivorans</name>
    <dbReference type="NCBI Taxonomy" id="237069"/>
    <lineage>
        <taxon>Bacteria</taxon>
        <taxon>Bacillati</taxon>
        <taxon>Bacillota</taxon>
        <taxon>Bacilli</taxon>
        <taxon>Bacillales</taxon>
        <taxon>Bacillaceae</taxon>
        <taxon>Tenuibacillus</taxon>
    </lineage>
</organism>
<dbReference type="SUPFAM" id="SSF46689">
    <property type="entry name" value="Homeodomain-like"/>
    <property type="match status" value="1"/>
</dbReference>
<keyword evidence="2 3" id="KW-0238">DNA-binding</keyword>
<dbReference type="PANTHER" id="PTHR43479:SF11">
    <property type="entry name" value="ACREF_ENVCD OPERON REPRESSOR-RELATED"/>
    <property type="match status" value="1"/>
</dbReference>
<dbReference type="PANTHER" id="PTHR43479">
    <property type="entry name" value="ACREF/ENVCD OPERON REPRESSOR-RELATED"/>
    <property type="match status" value="1"/>
</dbReference>
<feature type="DNA-binding region" description="H-T-H motif" evidence="3">
    <location>
        <begin position="29"/>
        <end position="48"/>
    </location>
</feature>
<evidence type="ECO:0000256" key="1">
    <source>
        <dbReference type="ARBA" id="ARBA00022491"/>
    </source>
</evidence>
<dbReference type="Gene3D" id="1.10.357.10">
    <property type="entry name" value="Tetracycline Repressor, domain 2"/>
    <property type="match status" value="1"/>
</dbReference>
<dbReference type="Pfam" id="PF00440">
    <property type="entry name" value="TetR_N"/>
    <property type="match status" value="1"/>
</dbReference>
<dbReference type="STRING" id="237069.SAMN05216498_2981"/>
<evidence type="ECO:0000256" key="2">
    <source>
        <dbReference type="ARBA" id="ARBA00023125"/>
    </source>
</evidence>
<dbReference type="Proteomes" id="UP000199334">
    <property type="component" value="Unassembled WGS sequence"/>
</dbReference>
<feature type="domain" description="HTH tetR-type" evidence="4">
    <location>
        <begin position="6"/>
        <end position="66"/>
    </location>
</feature>
<evidence type="ECO:0000256" key="3">
    <source>
        <dbReference type="PROSITE-ProRule" id="PRU00335"/>
    </source>
</evidence>
<dbReference type="PRINTS" id="PR00455">
    <property type="entry name" value="HTHTETR"/>
</dbReference>
<gene>
    <name evidence="5" type="ORF">SAMN05216498_2981</name>
</gene>
<proteinExistence type="predicted"/>
<dbReference type="InterPro" id="IPR001647">
    <property type="entry name" value="HTH_TetR"/>
</dbReference>
<keyword evidence="6" id="KW-1185">Reference proteome</keyword>
<reference evidence="5 6" key="1">
    <citation type="submission" date="2016-10" db="EMBL/GenBank/DDBJ databases">
        <authorList>
            <person name="de Groot N.N."/>
        </authorList>
    </citation>
    <scope>NUCLEOTIDE SEQUENCE [LARGE SCALE GENOMIC DNA]</scope>
    <source>
        <strain evidence="5 6">CGMCC 1.3442</strain>
    </source>
</reference>
<sequence length="192" mass="22878">MARQRKFSIEELYQSTKELLLERGYEGFTFSILASQLDVSRGTIYKYFENKEELIMEYMIYEMNIFLEDLTDIQRFHSFETQLEFLLELMFDNVEIQQLIEIGQQVPDNTSSKAKEHKERLDHLHLELYNSLQSFIQLGKDEQKIKEHLPDSLVLGFIFQAITIPNHYGVPHKEWVKSIKEIIRHGMFIKVN</sequence>
<protein>
    <submittedName>
        <fullName evidence="5">DNA-binding transcriptional regulator, AcrR family</fullName>
    </submittedName>
</protein>
<dbReference type="PROSITE" id="PS50977">
    <property type="entry name" value="HTH_TETR_2"/>
    <property type="match status" value="1"/>
</dbReference>
<accession>A0A1H0DXB8</accession>
<dbReference type="EMBL" id="FNIG01000008">
    <property type="protein sequence ID" value="SDN74790.1"/>
    <property type="molecule type" value="Genomic_DNA"/>
</dbReference>
<keyword evidence="1" id="KW-0678">Repressor</keyword>
<dbReference type="AlphaFoldDB" id="A0A1H0DXB8"/>
<dbReference type="OrthoDB" id="153047at2"/>